<reference evidence="2" key="1">
    <citation type="journal article" date="2015" name="Genome Biol. Evol.">
        <title>Organellar Genomes of White Spruce (Picea glauca): Assembly and Annotation.</title>
        <authorList>
            <person name="Jackman S.D."/>
            <person name="Warren R.L."/>
            <person name="Gibb E.A."/>
            <person name="Vandervalk B.P."/>
            <person name="Mohamadi H."/>
            <person name="Chu J."/>
            <person name="Raymond A."/>
            <person name="Pleasance S."/>
            <person name="Coope R."/>
            <person name="Wildung M.R."/>
            <person name="Ritland C.E."/>
            <person name="Bousquet J."/>
            <person name="Jones S.J."/>
            <person name="Bohlmann J."/>
            <person name="Birol I."/>
        </authorList>
    </citation>
    <scope>NUCLEOTIDE SEQUENCE [LARGE SCALE GENOMIC DNA]</scope>
    <source>
        <tissue evidence="2">Flushing bud</tissue>
    </source>
</reference>
<keyword evidence="1" id="KW-0472">Membrane</keyword>
<keyword evidence="1" id="KW-0812">Transmembrane</keyword>
<feature type="transmembrane region" description="Helical" evidence="1">
    <location>
        <begin position="15"/>
        <end position="34"/>
    </location>
</feature>
<keyword evidence="1" id="KW-1133">Transmembrane helix</keyword>
<comment type="caution">
    <text evidence="2">The sequence shown here is derived from an EMBL/GenBank/DDBJ whole genome shotgun (WGS) entry which is preliminary data.</text>
</comment>
<name>A0A101M3V3_PICGL</name>
<dbReference type="EMBL" id="LKAM01000001">
    <property type="protein sequence ID" value="KUM50409.1"/>
    <property type="molecule type" value="Genomic_DNA"/>
</dbReference>
<geneLocation type="mitochondrion" evidence="2"/>
<gene>
    <name evidence="2" type="ORF">ABT39_MTgene252</name>
</gene>
<keyword evidence="2" id="KW-0496">Mitochondrion</keyword>
<organism evidence="2">
    <name type="scientific">Picea glauca</name>
    <name type="common">White spruce</name>
    <name type="synonym">Pinus glauca</name>
    <dbReference type="NCBI Taxonomy" id="3330"/>
    <lineage>
        <taxon>Eukaryota</taxon>
        <taxon>Viridiplantae</taxon>
        <taxon>Streptophyta</taxon>
        <taxon>Embryophyta</taxon>
        <taxon>Tracheophyta</taxon>
        <taxon>Spermatophyta</taxon>
        <taxon>Pinopsida</taxon>
        <taxon>Pinidae</taxon>
        <taxon>Conifers I</taxon>
        <taxon>Pinales</taxon>
        <taxon>Pinaceae</taxon>
        <taxon>Picea</taxon>
    </lineage>
</organism>
<sequence length="88" mass="10369">MLIALSQPIPLVMGIPLYPLLLVLKQLLLLVLLLQRLNIRIASASPSGMEWYIYPSLVREHRICWNIQNNIPRKRYCIWNIRNLSIFE</sequence>
<protein>
    <submittedName>
        <fullName evidence="2">Uncharacterized protein</fullName>
    </submittedName>
</protein>
<proteinExistence type="predicted"/>
<dbReference type="AlphaFoldDB" id="A0A101M3V3"/>
<evidence type="ECO:0000256" key="1">
    <source>
        <dbReference type="SAM" id="Phobius"/>
    </source>
</evidence>
<evidence type="ECO:0000313" key="2">
    <source>
        <dbReference type="EMBL" id="KUM50409.1"/>
    </source>
</evidence>
<accession>A0A101M3V3</accession>